<dbReference type="Pfam" id="PF07661">
    <property type="entry name" value="MORN_2"/>
    <property type="match status" value="2"/>
</dbReference>
<dbReference type="InterPro" id="IPR011652">
    <property type="entry name" value="MORN_2"/>
</dbReference>
<protein>
    <recommendedName>
        <fullName evidence="3">Toxin-antitoxin system YwqK family antitoxin</fullName>
    </recommendedName>
</protein>
<dbReference type="RefSeq" id="WP_213494102.1">
    <property type="nucleotide sequence ID" value="NZ_CP074694.1"/>
</dbReference>
<dbReference type="EMBL" id="CP074694">
    <property type="protein sequence ID" value="QVL30218.1"/>
    <property type="molecule type" value="Genomic_DNA"/>
</dbReference>
<gene>
    <name evidence="1" type="ORF">KIH39_15300</name>
</gene>
<evidence type="ECO:0008006" key="3">
    <source>
        <dbReference type="Google" id="ProtNLM"/>
    </source>
</evidence>
<reference evidence="1" key="1">
    <citation type="submission" date="2021-05" db="EMBL/GenBank/DDBJ databases">
        <title>Complete genome sequence of the cellulolytic planctomycete Telmatocola sphagniphila SP2T and characterization of the first cellulase from planctomycetes.</title>
        <authorList>
            <person name="Rakitin A.L."/>
            <person name="Beletsky A.V."/>
            <person name="Naumoff D.G."/>
            <person name="Kulichevskaya I.S."/>
            <person name="Mardanov A.V."/>
            <person name="Ravin N.V."/>
            <person name="Dedysh S.N."/>
        </authorList>
    </citation>
    <scope>NUCLEOTIDE SEQUENCE</scope>
    <source>
        <strain evidence="1">SP2T</strain>
    </source>
</reference>
<dbReference type="Gene3D" id="2.20.110.10">
    <property type="entry name" value="Histone H3 K4-specific methyltransferase SET7/9 N-terminal domain"/>
    <property type="match status" value="1"/>
</dbReference>
<evidence type="ECO:0000313" key="2">
    <source>
        <dbReference type="Proteomes" id="UP000676194"/>
    </source>
</evidence>
<dbReference type="KEGG" id="tsph:KIH39_15300"/>
<dbReference type="AlphaFoldDB" id="A0A8E6EW55"/>
<dbReference type="Proteomes" id="UP000676194">
    <property type="component" value="Chromosome"/>
</dbReference>
<proteinExistence type="predicted"/>
<accession>A0A8E6EW55</accession>
<evidence type="ECO:0000313" key="1">
    <source>
        <dbReference type="EMBL" id="QVL30218.1"/>
    </source>
</evidence>
<dbReference type="SUPFAM" id="SSF82185">
    <property type="entry name" value="Histone H3 K4-specific methyltransferase SET7/9 N-terminal domain"/>
    <property type="match status" value="1"/>
</dbReference>
<keyword evidence="2" id="KW-1185">Reference proteome</keyword>
<name>A0A8E6EW55_9BACT</name>
<organism evidence="1 2">
    <name type="scientific">Telmatocola sphagniphila</name>
    <dbReference type="NCBI Taxonomy" id="1123043"/>
    <lineage>
        <taxon>Bacteria</taxon>
        <taxon>Pseudomonadati</taxon>
        <taxon>Planctomycetota</taxon>
        <taxon>Planctomycetia</taxon>
        <taxon>Gemmatales</taxon>
        <taxon>Gemmataceae</taxon>
    </lineage>
</organism>
<sequence length="137" mass="15904">MIRVNTDLIEFTDDYVYLLDGKPFTGVGYETDDDGVIRLEIEFQSGMQHGITREFYPTGQLKREAQYQQNTLDGIVIEWDETGVLEREEAYERGVCLRRKARDLTGQLSVCYELNENDPLFSTLQLLRRVTFNSPPK</sequence>